<protein>
    <recommendedName>
        <fullName evidence="4">DUF721 domain-containing protein</fullName>
    </recommendedName>
</protein>
<accession>A0A1A9RIU9</accession>
<dbReference type="EMBL" id="LXSF01000001">
    <property type="protein sequence ID" value="OAM18458.1"/>
    <property type="molecule type" value="Genomic_DNA"/>
</dbReference>
<evidence type="ECO:0000256" key="1">
    <source>
        <dbReference type="SAM" id="MobiDB-lite"/>
    </source>
</evidence>
<dbReference type="Proteomes" id="UP000078003">
    <property type="component" value="Unassembled WGS sequence"/>
</dbReference>
<feature type="region of interest" description="Disordered" evidence="1">
    <location>
        <begin position="1"/>
        <end position="20"/>
    </location>
</feature>
<gene>
    <name evidence="2" type="ORF">A7P85_01915</name>
</gene>
<dbReference type="RefSeq" id="WP_064083619.1">
    <property type="nucleotide sequence ID" value="NZ_LXSF01000001.1"/>
</dbReference>
<evidence type="ECO:0000313" key="2">
    <source>
        <dbReference type="EMBL" id="OAM18458.1"/>
    </source>
</evidence>
<reference evidence="3" key="1">
    <citation type="submission" date="2016-05" db="EMBL/GenBank/DDBJ databases">
        <title>Draft genome of Corynebacterium afermentans subsp. afermentans LCDC 88199T.</title>
        <authorList>
            <person name="Bernier A.-M."/>
            <person name="Bernard K."/>
        </authorList>
    </citation>
    <scope>NUCLEOTIDE SEQUENCE [LARGE SCALE GENOMIC DNA]</scope>
    <source>
        <strain evidence="3">NML01-0328</strain>
    </source>
</reference>
<dbReference type="Pfam" id="PF05258">
    <property type="entry name" value="DciA"/>
    <property type="match status" value="1"/>
</dbReference>
<dbReference type="InterPro" id="IPR007922">
    <property type="entry name" value="DciA-like"/>
</dbReference>
<sequence length="157" mass="17606">MSDLNRFNPGRHSLHSRDNLSRGESRLHDLIVQAESWRHTAQALEARLPAKLQQHCRAVRVREGVLVWYASNNMAAARLRMLAAGLLPAWRAVCPEVREVQVKISPPEQERPKEKQAKLSRTAAEQCLAAADDLAHHPELAAALRHLARHAEEEGGE</sequence>
<proteinExistence type="predicted"/>
<comment type="caution">
    <text evidence="2">The sequence shown here is derived from an EMBL/GenBank/DDBJ whole genome shotgun (WGS) entry which is preliminary data.</text>
</comment>
<dbReference type="AlphaFoldDB" id="A0A1A9RIU9"/>
<name>A0A1A9RIU9_EIKCO</name>
<evidence type="ECO:0008006" key="4">
    <source>
        <dbReference type="Google" id="ProtNLM"/>
    </source>
</evidence>
<evidence type="ECO:0000313" key="3">
    <source>
        <dbReference type="Proteomes" id="UP000078003"/>
    </source>
</evidence>
<organism evidence="2 3">
    <name type="scientific">Eikenella corrodens</name>
    <dbReference type="NCBI Taxonomy" id="539"/>
    <lineage>
        <taxon>Bacteria</taxon>
        <taxon>Pseudomonadati</taxon>
        <taxon>Pseudomonadota</taxon>
        <taxon>Betaproteobacteria</taxon>
        <taxon>Neisseriales</taxon>
        <taxon>Neisseriaceae</taxon>
        <taxon>Eikenella</taxon>
    </lineage>
</organism>